<dbReference type="Proteomes" id="UP000270112">
    <property type="component" value="Unassembled WGS sequence"/>
</dbReference>
<dbReference type="EMBL" id="QICC01000046">
    <property type="protein sequence ID" value="RNM41171.1"/>
    <property type="molecule type" value="Genomic_DNA"/>
</dbReference>
<gene>
    <name evidence="2" type="ORF">C1876_06525</name>
    <name evidence="3" type="ORF">DMP09_10910</name>
</gene>
<sequence length="146" mass="16213">MNRENKRKQYQKGYYRTHACDDSFICKECDRPIVAAGAGSDHRNHCPNCLCSLHVDDDPGDRASDCGGIMDPVGVWVRKGGEWAVIHRCRRCGHLSSNRVAADDNPMKLMSIALKPLTEPPFPLDHIEELTKLMGGDGTMGAYGKR</sequence>
<reference evidence="2 4" key="1">
    <citation type="journal article" date="2018" name="Elife">
        <title>Discovery and characterization of a prevalent human gut bacterial enzyme sufficient for the inactivation of a family of plant toxins.</title>
        <authorList>
            <person name="Koppel N."/>
            <person name="Bisanz J.E."/>
            <person name="Pandelia M.E."/>
            <person name="Turnbaugh P.J."/>
            <person name="Balskus E.P."/>
        </authorList>
    </citation>
    <scope>NUCLEOTIDE SEQUENCE [LARGE SCALE GENOMIC DNA]</scope>
    <source>
        <strain evidence="2 4">DSM 16107</strain>
    </source>
</reference>
<name>A0A3N0IVZ3_9ACTN</name>
<protein>
    <submittedName>
        <fullName evidence="3">RNHCP domain-containing protein</fullName>
    </submittedName>
</protein>
<evidence type="ECO:0000313" key="5">
    <source>
        <dbReference type="Proteomes" id="UP000270112"/>
    </source>
</evidence>
<dbReference type="RefSeq" id="WP_114545904.1">
    <property type="nucleotide sequence ID" value="NZ_PPTT01000008.1"/>
</dbReference>
<dbReference type="Proteomes" id="UP000253817">
    <property type="component" value="Unassembled WGS sequence"/>
</dbReference>
<dbReference type="OrthoDB" id="9809485at2"/>
<evidence type="ECO:0000313" key="4">
    <source>
        <dbReference type="Proteomes" id="UP000253817"/>
    </source>
</evidence>
<evidence type="ECO:0000259" key="1">
    <source>
        <dbReference type="Pfam" id="PF12647"/>
    </source>
</evidence>
<keyword evidence="4" id="KW-1185">Reference proteome</keyword>
<reference evidence="5" key="2">
    <citation type="submission" date="2018-05" db="EMBL/GenBank/DDBJ databases">
        <title>Genome Sequencing of selected type strains of the family Eggerthellaceae.</title>
        <authorList>
            <person name="Danylec N."/>
            <person name="Stoll D.A."/>
            <person name="Doetsch A."/>
            <person name="Huch M."/>
        </authorList>
    </citation>
    <scope>NUCLEOTIDE SEQUENCE [LARGE SCALE GENOMIC DNA]</scope>
    <source>
        <strain evidence="5">DSM 16107</strain>
    </source>
</reference>
<comment type="caution">
    <text evidence="3">The sequence shown here is derived from an EMBL/GenBank/DDBJ whole genome shotgun (WGS) entry which is preliminary data.</text>
</comment>
<dbReference type="InterPro" id="IPR024439">
    <property type="entry name" value="RNHCP"/>
</dbReference>
<organism evidence="3 5">
    <name type="scientific">Eggerthella sinensis</name>
    <dbReference type="NCBI Taxonomy" id="242230"/>
    <lineage>
        <taxon>Bacteria</taxon>
        <taxon>Bacillati</taxon>
        <taxon>Actinomycetota</taxon>
        <taxon>Coriobacteriia</taxon>
        <taxon>Eggerthellales</taxon>
        <taxon>Eggerthellaceae</taxon>
        <taxon>Eggerthella</taxon>
    </lineage>
</organism>
<feature type="domain" description="RNHCP" evidence="1">
    <location>
        <begin position="22"/>
        <end position="110"/>
    </location>
</feature>
<dbReference type="Pfam" id="PF12647">
    <property type="entry name" value="RNHCP"/>
    <property type="match status" value="1"/>
</dbReference>
<evidence type="ECO:0000313" key="2">
    <source>
        <dbReference type="EMBL" id="RDB69703.1"/>
    </source>
</evidence>
<dbReference type="EMBL" id="PPTT01000008">
    <property type="protein sequence ID" value="RDB69703.1"/>
    <property type="molecule type" value="Genomic_DNA"/>
</dbReference>
<reference evidence="3" key="3">
    <citation type="journal article" date="2019" name="Microbiol. Resour. Announc.">
        <title>Draft Genome Sequences of Type Strains of Gordonibacter faecihominis, Paraeggerthella hongkongensis, Parvibacter caecicola,Slackia equolifaciens, Slackia faecicanis, and Slackia isoflavoniconvertens.</title>
        <authorList>
            <person name="Danylec N."/>
            <person name="Stoll D.A."/>
            <person name="Dotsch A."/>
            <person name="Huch M."/>
        </authorList>
    </citation>
    <scope>NUCLEOTIDE SEQUENCE</scope>
    <source>
        <strain evidence="3">DSM 16107</strain>
    </source>
</reference>
<accession>A0A3N0IVZ3</accession>
<dbReference type="AlphaFoldDB" id="A0A3N0IVZ3"/>
<evidence type="ECO:0000313" key="3">
    <source>
        <dbReference type="EMBL" id="RNM41171.1"/>
    </source>
</evidence>
<proteinExistence type="predicted"/>